<dbReference type="Gene3D" id="2.40.50.180">
    <property type="entry name" value="CheA-289, Domain 4"/>
    <property type="match status" value="1"/>
</dbReference>
<dbReference type="Proteomes" id="UP000287447">
    <property type="component" value="Unassembled WGS sequence"/>
</dbReference>
<dbReference type="InterPro" id="IPR039315">
    <property type="entry name" value="CheW"/>
</dbReference>
<name>A0A3S2Z8G1_9PROT</name>
<dbReference type="EMBL" id="SADE01000001">
    <property type="protein sequence ID" value="RVU37767.1"/>
    <property type="molecule type" value="Genomic_DNA"/>
</dbReference>
<dbReference type="AlphaFoldDB" id="A0A3S2Z8G1"/>
<dbReference type="Pfam" id="PF01584">
    <property type="entry name" value="CheW"/>
    <property type="match status" value="1"/>
</dbReference>
<dbReference type="PANTHER" id="PTHR22617:SF23">
    <property type="entry name" value="CHEMOTAXIS PROTEIN CHEW"/>
    <property type="match status" value="1"/>
</dbReference>
<dbReference type="GO" id="GO:0007165">
    <property type="term" value="P:signal transduction"/>
    <property type="evidence" value="ECO:0007669"/>
    <property type="project" value="InterPro"/>
</dbReference>
<dbReference type="GO" id="GO:0005829">
    <property type="term" value="C:cytosol"/>
    <property type="evidence" value="ECO:0007669"/>
    <property type="project" value="TreeGrafter"/>
</dbReference>
<dbReference type="OrthoDB" id="3291462at2"/>
<feature type="domain" description="CheW-like" evidence="2">
    <location>
        <begin position="31"/>
        <end position="171"/>
    </location>
</feature>
<evidence type="ECO:0000313" key="4">
    <source>
        <dbReference type="Proteomes" id="UP000287447"/>
    </source>
</evidence>
<dbReference type="CDD" id="cd00732">
    <property type="entry name" value="CheW"/>
    <property type="match status" value="1"/>
</dbReference>
<comment type="caution">
    <text evidence="3">The sequence shown here is derived from an EMBL/GenBank/DDBJ whole genome shotgun (WGS) entry which is preliminary data.</text>
</comment>
<feature type="region of interest" description="Disordered" evidence="1">
    <location>
        <begin position="1"/>
        <end position="25"/>
    </location>
</feature>
<sequence length="189" mass="20717">MAPEAASASAGNMMKTPDQDAVNEDSRSAETFQYITFTIGDEEYGVDIMAVREIKGWSEPTVLPNTPAHMRGVLNLRGEIVPIFDLRCRFDQGRTEATNIHVIVIIAIADRLAGMLVDAVSDIISIGRDDFKSVPKMDRQIDTEYLSGLATVKDRMVALLDAEKLFSMRDVENGILAGSNTPLLQQAEA</sequence>
<dbReference type="InterPro" id="IPR002545">
    <property type="entry name" value="CheW-lke_dom"/>
</dbReference>
<dbReference type="SMART" id="SM00260">
    <property type="entry name" value="CheW"/>
    <property type="match status" value="1"/>
</dbReference>
<evidence type="ECO:0000259" key="2">
    <source>
        <dbReference type="PROSITE" id="PS50851"/>
    </source>
</evidence>
<dbReference type="RefSeq" id="WP_127763074.1">
    <property type="nucleotide sequence ID" value="NZ_SADE01000001.1"/>
</dbReference>
<dbReference type="PROSITE" id="PS50851">
    <property type="entry name" value="CHEW"/>
    <property type="match status" value="1"/>
</dbReference>
<dbReference type="GO" id="GO:0006935">
    <property type="term" value="P:chemotaxis"/>
    <property type="evidence" value="ECO:0007669"/>
    <property type="project" value="InterPro"/>
</dbReference>
<proteinExistence type="predicted"/>
<dbReference type="PANTHER" id="PTHR22617">
    <property type="entry name" value="CHEMOTAXIS SENSOR HISTIDINE KINASE-RELATED"/>
    <property type="match status" value="1"/>
</dbReference>
<keyword evidence="4" id="KW-1185">Reference proteome</keyword>
<dbReference type="InterPro" id="IPR036061">
    <property type="entry name" value="CheW-like_dom_sf"/>
</dbReference>
<evidence type="ECO:0000256" key="1">
    <source>
        <dbReference type="SAM" id="MobiDB-lite"/>
    </source>
</evidence>
<protein>
    <submittedName>
        <fullName evidence="3">Purine-binding chemotaxis protein CheW</fullName>
    </submittedName>
</protein>
<dbReference type="Gene3D" id="2.30.30.40">
    <property type="entry name" value="SH3 Domains"/>
    <property type="match status" value="1"/>
</dbReference>
<dbReference type="SUPFAM" id="SSF50341">
    <property type="entry name" value="CheW-like"/>
    <property type="match status" value="1"/>
</dbReference>
<reference evidence="4" key="1">
    <citation type="submission" date="2019-01" db="EMBL/GenBank/DDBJ databases">
        <title>Gri0909 isolated from a small marine red alga.</title>
        <authorList>
            <person name="Kim J."/>
            <person name="Jeong S.E."/>
            <person name="Jeon C.O."/>
        </authorList>
    </citation>
    <scope>NUCLEOTIDE SEQUENCE [LARGE SCALE GENOMIC DNA]</scope>
    <source>
        <strain evidence="4">Gri0909</strain>
    </source>
</reference>
<organism evidence="3 4">
    <name type="scientific">Hwanghaeella grinnelliae</name>
    <dbReference type="NCBI Taxonomy" id="2500179"/>
    <lineage>
        <taxon>Bacteria</taxon>
        <taxon>Pseudomonadati</taxon>
        <taxon>Pseudomonadota</taxon>
        <taxon>Alphaproteobacteria</taxon>
        <taxon>Rhodospirillales</taxon>
        <taxon>Rhodospirillaceae</taxon>
        <taxon>Hwanghaeella</taxon>
    </lineage>
</organism>
<gene>
    <name evidence="3" type="ORF">EOI86_00215</name>
</gene>
<accession>A0A3S2Z8G1</accession>
<evidence type="ECO:0000313" key="3">
    <source>
        <dbReference type="EMBL" id="RVU37767.1"/>
    </source>
</evidence>